<gene>
    <name evidence="1" type="ORF">BJX67DRAFT_334275</name>
</gene>
<accession>A0ABR4L928</accession>
<dbReference type="GeneID" id="98142631"/>
<keyword evidence="2" id="KW-1185">Reference proteome</keyword>
<sequence length="176" mass="20016">MPVFNLKTLTLGGFRIPHSSKNVERDLCLQSNHSGFQNSHGLLMRRLALVFAVSSQSQICRSRHQVQALYSRLTRLEGRRGREQRSCGLMKFPSRRLSRLARVRGRYLFKPMNIIDTSMRSRPVEKHHSWVGVLAAVLCLGCKRLRGASGDGGMTLKQLQPTMDRGLNMVNKRIET</sequence>
<protein>
    <submittedName>
        <fullName evidence="1">Uncharacterized protein</fullName>
    </submittedName>
</protein>
<proteinExistence type="predicted"/>
<evidence type="ECO:0000313" key="2">
    <source>
        <dbReference type="Proteomes" id="UP001610432"/>
    </source>
</evidence>
<dbReference type="RefSeq" id="XP_070880563.1">
    <property type="nucleotide sequence ID" value="XM_071027559.1"/>
</dbReference>
<evidence type="ECO:0000313" key="1">
    <source>
        <dbReference type="EMBL" id="KAL2860669.1"/>
    </source>
</evidence>
<organism evidence="1 2">
    <name type="scientific">Aspergillus lucknowensis</name>
    <dbReference type="NCBI Taxonomy" id="176173"/>
    <lineage>
        <taxon>Eukaryota</taxon>
        <taxon>Fungi</taxon>
        <taxon>Dikarya</taxon>
        <taxon>Ascomycota</taxon>
        <taxon>Pezizomycotina</taxon>
        <taxon>Eurotiomycetes</taxon>
        <taxon>Eurotiomycetidae</taxon>
        <taxon>Eurotiales</taxon>
        <taxon>Aspergillaceae</taxon>
        <taxon>Aspergillus</taxon>
        <taxon>Aspergillus subgen. Nidulantes</taxon>
    </lineage>
</organism>
<dbReference type="EMBL" id="JBFXLQ010000090">
    <property type="protein sequence ID" value="KAL2860669.1"/>
    <property type="molecule type" value="Genomic_DNA"/>
</dbReference>
<name>A0ABR4L928_9EURO</name>
<reference evidence="1 2" key="1">
    <citation type="submission" date="2024-07" db="EMBL/GenBank/DDBJ databases">
        <title>Section-level genome sequencing and comparative genomics of Aspergillus sections Usti and Cavernicolus.</title>
        <authorList>
            <consortium name="Lawrence Berkeley National Laboratory"/>
            <person name="Nybo J.L."/>
            <person name="Vesth T.C."/>
            <person name="Theobald S."/>
            <person name="Frisvad J.C."/>
            <person name="Larsen T.O."/>
            <person name="Kjaerboelling I."/>
            <person name="Rothschild-Mancinelli K."/>
            <person name="Lyhne E.K."/>
            <person name="Kogle M.E."/>
            <person name="Barry K."/>
            <person name="Clum A."/>
            <person name="Na H."/>
            <person name="Ledsgaard L."/>
            <person name="Lin J."/>
            <person name="Lipzen A."/>
            <person name="Kuo A."/>
            <person name="Riley R."/>
            <person name="Mondo S."/>
            <person name="Labutti K."/>
            <person name="Haridas S."/>
            <person name="Pangalinan J."/>
            <person name="Salamov A.A."/>
            <person name="Simmons B.A."/>
            <person name="Magnuson J.K."/>
            <person name="Chen J."/>
            <person name="Drula E."/>
            <person name="Henrissat B."/>
            <person name="Wiebenga A."/>
            <person name="Lubbers R.J."/>
            <person name="Gomes A.C."/>
            <person name="Macurrencykelacurrency M.R."/>
            <person name="Stajich J."/>
            <person name="Grigoriev I.V."/>
            <person name="Mortensen U.H."/>
            <person name="De Vries R.P."/>
            <person name="Baker S.E."/>
            <person name="Andersen M.R."/>
        </authorList>
    </citation>
    <scope>NUCLEOTIDE SEQUENCE [LARGE SCALE GENOMIC DNA]</scope>
    <source>
        <strain evidence="1 2">CBS 449.75</strain>
    </source>
</reference>
<dbReference type="Proteomes" id="UP001610432">
    <property type="component" value="Unassembled WGS sequence"/>
</dbReference>
<comment type="caution">
    <text evidence="1">The sequence shown here is derived from an EMBL/GenBank/DDBJ whole genome shotgun (WGS) entry which is preliminary data.</text>
</comment>